<dbReference type="GO" id="GO:0043005">
    <property type="term" value="C:neuron projection"/>
    <property type="evidence" value="ECO:0007669"/>
    <property type="project" value="TreeGrafter"/>
</dbReference>
<comment type="caution">
    <text evidence="8">The sequence shown here is derived from an EMBL/GenBank/DDBJ whole genome shotgun (WGS) entry which is preliminary data.</text>
</comment>
<dbReference type="SMART" id="SM00408">
    <property type="entry name" value="IGc2"/>
    <property type="match status" value="3"/>
</dbReference>
<dbReference type="InterPro" id="IPR003599">
    <property type="entry name" value="Ig_sub"/>
</dbReference>
<evidence type="ECO:0000256" key="4">
    <source>
        <dbReference type="ARBA" id="ARBA00023319"/>
    </source>
</evidence>
<proteinExistence type="predicted"/>
<protein>
    <submittedName>
        <fullName evidence="8">Neuronal growth regulator 1</fullName>
    </submittedName>
</protein>
<dbReference type="PROSITE" id="PS50853">
    <property type="entry name" value="FN3"/>
    <property type="match status" value="1"/>
</dbReference>
<feature type="domain" description="Ig-like" evidence="6">
    <location>
        <begin position="43"/>
        <end position="133"/>
    </location>
</feature>
<name>A0AAE1LK30_9NEOP</name>
<dbReference type="Pfam" id="PF07679">
    <property type="entry name" value="I-set"/>
    <property type="match status" value="2"/>
</dbReference>
<feature type="region of interest" description="Disordered" evidence="5">
    <location>
        <begin position="1"/>
        <end position="53"/>
    </location>
</feature>
<feature type="domain" description="Fibronectin type-III" evidence="7">
    <location>
        <begin position="327"/>
        <end position="427"/>
    </location>
</feature>
<dbReference type="GO" id="GO:0030154">
    <property type="term" value="P:cell differentiation"/>
    <property type="evidence" value="ECO:0007669"/>
    <property type="project" value="UniProtKB-ARBA"/>
</dbReference>
<keyword evidence="4" id="KW-0393">Immunoglobulin domain</keyword>
<feature type="domain" description="Ig-like" evidence="6">
    <location>
        <begin position="138"/>
        <end position="221"/>
    </location>
</feature>
<keyword evidence="9" id="KW-1185">Reference proteome</keyword>
<dbReference type="AlphaFoldDB" id="A0AAE1LK30"/>
<keyword evidence="1" id="KW-0732">Signal</keyword>
<evidence type="ECO:0000313" key="8">
    <source>
        <dbReference type="EMBL" id="KAK3922623.1"/>
    </source>
</evidence>
<keyword evidence="2" id="KW-0677">Repeat</keyword>
<dbReference type="InterPro" id="IPR003598">
    <property type="entry name" value="Ig_sub2"/>
</dbReference>
<reference evidence="8" key="1">
    <citation type="submission" date="2021-07" db="EMBL/GenBank/DDBJ databases">
        <authorList>
            <person name="Catto M.A."/>
            <person name="Jacobson A."/>
            <person name="Kennedy G."/>
            <person name="Labadie P."/>
            <person name="Hunt B.G."/>
            <person name="Srinivasan R."/>
        </authorList>
    </citation>
    <scope>NUCLEOTIDE SEQUENCE</scope>
    <source>
        <strain evidence="8">PL_HMW_Pooled</strain>
        <tissue evidence="8">Head</tissue>
    </source>
</reference>
<dbReference type="InterPro" id="IPR007110">
    <property type="entry name" value="Ig-like_dom"/>
</dbReference>
<dbReference type="Pfam" id="PF13927">
    <property type="entry name" value="Ig_3"/>
    <property type="match status" value="1"/>
</dbReference>
<sequence>MSATRTELCALARPSEADGNEDGYQEDQEADGDDRDAAGPAAPPVLKSTSLNLTPQPGETITLPCVVENAPTVVWLNGSATLAVGANRLTYKDDDRLMFNQDHSMTIKNIRASDSNKYECKIGNSLSVVHTVKVYEPPRILRTDPAGSVILEKGEHVTLNCSAVGFPEPRVSWTRKGRELPGHKAEHAGDHLHYSHVDLRHTGTYVCRAVNALGADERAVYVGVRDGPDVTSVNMVNTKLGATAEVVCVVHAHPPAVVEWHFGKHVLQPGADGRVELVRDRQHEMDGLGQRHVVRLTGVTADDLGTYFCVAKNEQGTARKAIKLSGLPTPAKLEHVDYVQGRPVLHWTVESQEPVTKYEMMYRKTDPISDWTSIELPAEESEGNVHKVKYELDNVEASNYEAKLKSRNSFGWSDMSQKYPFKAACMRQMLPINFTTMVTDNFLKIQSSRVNCPWVRLEVELPLKEYPLVSYWALLLFFLQGCRLVSVKVRLEISNEEKDQGQMCGRSGLTPTHLVKKPE</sequence>
<dbReference type="CDD" id="cd00063">
    <property type="entry name" value="FN3"/>
    <property type="match status" value="1"/>
</dbReference>
<feature type="compositionally biased region" description="Acidic residues" evidence="5">
    <location>
        <begin position="18"/>
        <end position="34"/>
    </location>
</feature>
<dbReference type="InterPro" id="IPR051170">
    <property type="entry name" value="Neural/epithelial_adhesion"/>
</dbReference>
<gene>
    <name evidence="8" type="ORF">KUF71_001419</name>
</gene>
<dbReference type="InterPro" id="IPR003961">
    <property type="entry name" value="FN3_dom"/>
</dbReference>
<dbReference type="PANTHER" id="PTHR12231">
    <property type="entry name" value="CTX-RELATED TYPE I TRANSMEMBRANE PROTEIN"/>
    <property type="match status" value="1"/>
</dbReference>
<evidence type="ECO:0000256" key="5">
    <source>
        <dbReference type="SAM" id="MobiDB-lite"/>
    </source>
</evidence>
<evidence type="ECO:0000259" key="6">
    <source>
        <dbReference type="PROSITE" id="PS50835"/>
    </source>
</evidence>
<dbReference type="Proteomes" id="UP001219518">
    <property type="component" value="Unassembled WGS sequence"/>
</dbReference>
<organism evidence="8 9">
    <name type="scientific">Frankliniella fusca</name>
    <dbReference type="NCBI Taxonomy" id="407009"/>
    <lineage>
        <taxon>Eukaryota</taxon>
        <taxon>Metazoa</taxon>
        <taxon>Ecdysozoa</taxon>
        <taxon>Arthropoda</taxon>
        <taxon>Hexapoda</taxon>
        <taxon>Insecta</taxon>
        <taxon>Pterygota</taxon>
        <taxon>Neoptera</taxon>
        <taxon>Paraneoptera</taxon>
        <taxon>Thysanoptera</taxon>
        <taxon>Terebrantia</taxon>
        <taxon>Thripoidea</taxon>
        <taxon>Thripidae</taxon>
        <taxon>Frankliniella</taxon>
    </lineage>
</organism>
<dbReference type="InterPro" id="IPR013783">
    <property type="entry name" value="Ig-like_fold"/>
</dbReference>
<reference evidence="8" key="2">
    <citation type="journal article" date="2023" name="BMC Genomics">
        <title>Pest status, molecular evolution, and epigenetic factors derived from the genome assembly of Frankliniella fusca, a thysanopteran phytovirus vector.</title>
        <authorList>
            <person name="Catto M.A."/>
            <person name="Labadie P.E."/>
            <person name="Jacobson A.L."/>
            <person name="Kennedy G.G."/>
            <person name="Srinivasan R."/>
            <person name="Hunt B.G."/>
        </authorList>
    </citation>
    <scope>NUCLEOTIDE SEQUENCE</scope>
    <source>
        <strain evidence="8">PL_HMW_Pooled</strain>
    </source>
</reference>
<dbReference type="Gene3D" id="2.60.40.10">
    <property type="entry name" value="Immunoglobulins"/>
    <property type="match status" value="3"/>
</dbReference>
<evidence type="ECO:0000259" key="7">
    <source>
        <dbReference type="PROSITE" id="PS50853"/>
    </source>
</evidence>
<evidence type="ECO:0000256" key="1">
    <source>
        <dbReference type="ARBA" id="ARBA00022729"/>
    </source>
</evidence>
<accession>A0AAE1LK30</accession>
<dbReference type="CDD" id="cd00096">
    <property type="entry name" value="Ig"/>
    <property type="match status" value="1"/>
</dbReference>
<evidence type="ECO:0000256" key="2">
    <source>
        <dbReference type="ARBA" id="ARBA00022737"/>
    </source>
</evidence>
<dbReference type="EMBL" id="JAHWGI010001107">
    <property type="protein sequence ID" value="KAK3922623.1"/>
    <property type="molecule type" value="Genomic_DNA"/>
</dbReference>
<dbReference type="SUPFAM" id="SSF48726">
    <property type="entry name" value="Immunoglobulin"/>
    <property type="match status" value="3"/>
</dbReference>
<feature type="domain" description="Ig-like" evidence="6">
    <location>
        <begin position="228"/>
        <end position="325"/>
    </location>
</feature>
<keyword evidence="3" id="KW-1015">Disulfide bond</keyword>
<dbReference type="InterPro" id="IPR036179">
    <property type="entry name" value="Ig-like_dom_sf"/>
</dbReference>
<dbReference type="InterPro" id="IPR013098">
    <property type="entry name" value="Ig_I-set"/>
</dbReference>
<dbReference type="PANTHER" id="PTHR12231:SF253">
    <property type="entry name" value="DPR-INTERACTING PROTEIN ETA, ISOFORM B-RELATED"/>
    <property type="match status" value="1"/>
</dbReference>
<dbReference type="PROSITE" id="PS50835">
    <property type="entry name" value="IG_LIKE"/>
    <property type="match status" value="3"/>
</dbReference>
<evidence type="ECO:0000313" key="9">
    <source>
        <dbReference type="Proteomes" id="UP001219518"/>
    </source>
</evidence>
<evidence type="ECO:0000256" key="3">
    <source>
        <dbReference type="ARBA" id="ARBA00023157"/>
    </source>
</evidence>
<dbReference type="GO" id="GO:0009653">
    <property type="term" value="P:anatomical structure morphogenesis"/>
    <property type="evidence" value="ECO:0007669"/>
    <property type="project" value="UniProtKB-ARBA"/>
</dbReference>
<dbReference type="SMART" id="SM00409">
    <property type="entry name" value="IG"/>
    <property type="match status" value="3"/>
</dbReference>